<dbReference type="AlphaFoldDB" id="K9VFR4"/>
<dbReference type="InterPro" id="IPR051465">
    <property type="entry name" value="Cell_Envelope_Struct_Comp"/>
</dbReference>
<feature type="domain" description="SLH" evidence="3">
    <location>
        <begin position="214"/>
        <end position="274"/>
    </location>
</feature>
<feature type="region of interest" description="Disordered" evidence="1">
    <location>
        <begin position="64"/>
        <end position="105"/>
    </location>
</feature>
<gene>
    <name evidence="4" type="ORF">Osc7112_1875</name>
</gene>
<dbReference type="EMBL" id="CP003614">
    <property type="protein sequence ID" value="AFZ06359.1"/>
    <property type="molecule type" value="Genomic_DNA"/>
</dbReference>
<feature type="domain" description="SLH" evidence="3">
    <location>
        <begin position="150"/>
        <end position="213"/>
    </location>
</feature>
<dbReference type="PANTHER" id="PTHR43308:SF5">
    <property type="entry name" value="S-LAYER PROTEIN _ PEPTIDOGLYCAN ENDO-BETA-N-ACETYLGLUCOSAMINIDASE"/>
    <property type="match status" value="1"/>
</dbReference>
<accession>K9VFR4</accession>
<dbReference type="RefSeq" id="WP_015175671.1">
    <property type="nucleotide sequence ID" value="NC_019729.1"/>
</dbReference>
<keyword evidence="2" id="KW-0472">Membrane</keyword>
<dbReference type="Pfam" id="PF00395">
    <property type="entry name" value="SLH"/>
    <property type="match status" value="3"/>
</dbReference>
<dbReference type="HOGENOM" id="CLU_067542_0_0_3"/>
<evidence type="ECO:0000256" key="2">
    <source>
        <dbReference type="SAM" id="Phobius"/>
    </source>
</evidence>
<organism evidence="4 5">
    <name type="scientific">Phormidium nigroviride PCC 7112</name>
    <dbReference type="NCBI Taxonomy" id="179408"/>
    <lineage>
        <taxon>Bacteria</taxon>
        <taxon>Bacillati</taxon>
        <taxon>Cyanobacteriota</taxon>
        <taxon>Cyanophyceae</taxon>
        <taxon>Oscillatoriophycideae</taxon>
        <taxon>Oscillatoriales</taxon>
        <taxon>Oscillatoriaceae</taxon>
        <taxon>Phormidium</taxon>
    </lineage>
</organism>
<dbReference type="STRING" id="179408.Osc7112_1875"/>
<evidence type="ECO:0000313" key="5">
    <source>
        <dbReference type="Proteomes" id="UP000010478"/>
    </source>
</evidence>
<evidence type="ECO:0000259" key="3">
    <source>
        <dbReference type="PROSITE" id="PS51272"/>
    </source>
</evidence>
<evidence type="ECO:0000313" key="4">
    <source>
        <dbReference type="EMBL" id="AFZ06359.1"/>
    </source>
</evidence>
<dbReference type="KEGG" id="oni:Osc7112_1875"/>
<feature type="compositionally biased region" description="Basic and acidic residues" evidence="1">
    <location>
        <begin position="78"/>
        <end position="87"/>
    </location>
</feature>
<evidence type="ECO:0000256" key="1">
    <source>
        <dbReference type="SAM" id="MobiDB-lite"/>
    </source>
</evidence>
<dbReference type="eggNOG" id="COG5267">
    <property type="taxonomic scope" value="Bacteria"/>
</dbReference>
<keyword evidence="2" id="KW-0812">Transmembrane</keyword>
<protein>
    <submittedName>
        <fullName evidence="4">S-layer domain-containing protein</fullName>
    </submittedName>
</protein>
<dbReference type="OrthoDB" id="9759810at2"/>
<sequence length="352" mass="38198">MSSSQPPSGERNPLGLDELIAILVAFGTMGAILFWVTGKNPDRFNARNWQFPAVFSQPAVTPASPGILTPAPPNSDLPEAKLSRRESPATTPVPSKPDVAPVAPLGPVLPQNPPVGVIVVPPKPIVRSTPNPAITKPKADKPKADKPKVGPVIFSDVPDKYWARPFIVALVDRKIFADFTDSKFRPDEPITRAELARLIQRMSEDKEPIRKPIDFKDVKDKSPLAPAIEHTVKTGYLKGYPNNEFRPDKNIPRVEVIAALASGLSLKPSTKASKTLQVYTDRAKVPKWAVNKVAAATEAGIVVNHPKPALLQPNRTATRAEVAAMIYQAMAKKGKVPAKSSEYVVKPVKLSR</sequence>
<dbReference type="PROSITE" id="PS51272">
    <property type="entry name" value="SLH"/>
    <property type="match status" value="3"/>
</dbReference>
<keyword evidence="2" id="KW-1133">Transmembrane helix</keyword>
<feature type="transmembrane region" description="Helical" evidence="2">
    <location>
        <begin position="20"/>
        <end position="38"/>
    </location>
</feature>
<reference evidence="4 5" key="1">
    <citation type="submission" date="2012-05" db="EMBL/GenBank/DDBJ databases">
        <title>Finished chromosome of genome of Oscillatoria sp. PCC 7112.</title>
        <authorList>
            <consortium name="US DOE Joint Genome Institute"/>
            <person name="Gugger M."/>
            <person name="Coursin T."/>
            <person name="Rippka R."/>
            <person name="Tandeau De Marsac N."/>
            <person name="Huntemann M."/>
            <person name="Wei C.-L."/>
            <person name="Han J."/>
            <person name="Detter J.C."/>
            <person name="Han C."/>
            <person name="Tapia R."/>
            <person name="Davenport K."/>
            <person name="Daligault H."/>
            <person name="Erkkila T."/>
            <person name="Gu W."/>
            <person name="Munk A.C.C."/>
            <person name="Teshima H."/>
            <person name="Xu Y."/>
            <person name="Chain P."/>
            <person name="Chen A."/>
            <person name="Krypides N."/>
            <person name="Mavromatis K."/>
            <person name="Markowitz V."/>
            <person name="Szeto E."/>
            <person name="Ivanova N."/>
            <person name="Mikhailova N."/>
            <person name="Ovchinnikova G."/>
            <person name="Pagani I."/>
            <person name="Pati A."/>
            <person name="Goodwin L."/>
            <person name="Peters L."/>
            <person name="Pitluck S."/>
            <person name="Woyke T."/>
            <person name="Kerfeld C."/>
        </authorList>
    </citation>
    <scope>NUCLEOTIDE SEQUENCE [LARGE SCALE GENOMIC DNA]</scope>
    <source>
        <strain evidence="4 5">PCC 7112</strain>
    </source>
</reference>
<keyword evidence="5" id="KW-1185">Reference proteome</keyword>
<proteinExistence type="predicted"/>
<dbReference type="PANTHER" id="PTHR43308">
    <property type="entry name" value="OUTER MEMBRANE PROTEIN ALPHA-RELATED"/>
    <property type="match status" value="1"/>
</dbReference>
<name>K9VFR4_9CYAN</name>
<dbReference type="InterPro" id="IPR001119">
    <property type="entry name" value="SLH_dom"/>
</dbReference>
<dbReference type="Proteomes" id="UP000010478">
    <property type="component" value="Chromosome"/>
</dbReference>
<feature type="domain" description="SLH" evidence="3">
    <location>
        <begin position="276"/>
        <end position="340"/>
    </location>
</feature>